<evidence type="ECO:0000313" key="1">
    <source>
        <dbReference type="EMBL" id="MCE7005705.1"/>
    </source>
</evidence>
<proteinExistence type="predicted"/>
<evidence type="ECO:0000313" key="2">
    <source>
        <dbReference type="Proteomes" id="UP001521150"/>
    </source>
</evidence>
<dbReference type="Pfam" id="PF19760">
    <property type="entry name" value="DUF6247"/>
    <property type="match status" value="1"/>
</dbReference>
<name>A0ABS8ZD44_9PSEU</name>
<sequence>MTASAAEHFPTEPPGTTPRAIRAALLPEEAADFDRDYRKALRTAADTLSLDELHAALTHWHRVARMTQADPEAHRRMLQRAEDRLRTGAEPAGAVSTDDVKALIRERLGL</sequence>
<dbReference type="Proteomes" id="UP001521150">
    <property type="component" value="Unassembled WGS sequence"/>
</dbReference>
<organism evidence="1 2">
    <name type="scientific">Kibdelosporangium philippinense</name>
    <dbReference type="NCBI Taxonomy" id="211113"/>
    <lineage>
        <taxon>Bacteria</taxon>
        <taxon>Bacillati</taxon>
        <taxon>Actinomycetota</taxon>
        <taxon>Actinomycetes</taxon>
        <taxon>Pseudonocardiales</taxon>
        <taxon>Pseudonocardiaceae</taxon>
        <taxon>Kibdelosporangium</taxon>
    </lineage>
</organism>
<dbReference type="RefSeq" id="WP_233727260.1">
    <property type="nucleotide sequence ID" value="NZ_JAJVCN010000002.1"/>
</dbReference>
<protein>
    <submittedName>
        <fullName evidence="1">DUF6247 family protein</fullName>
    </submittedName>
</protein>
<comment type="caution">
    <text evidence="1">The sequence shown here is derived from an EMBL/GenBank/DDBJ whole genome shotgun (WGS) entry which is preliminary data.</text>
</comment>
<gene>
    <name evidence="1" type="ORF">LWC34_23175</name>
</gene>
<dbReference type="EMBL" id="JAJVCN010000002">
    <property type="protein sequence ID" value="MCE7005705.1"/>
    <property type="molecule type" value="Genomic_DNA"/>
</dbReference>
<dbReference type="InterPro" id="IPR046214">
    <property type="entry name" value="DUF6247"/>
</dbReference>
<keyword evidence="2" id="KW-1185">Reference proteome</keyword>
<reference evidence="1 2" key="1">
    <citation type="submission" date="2021-12" db="EMBL/GenBank/DDBJ databases">
        <title>Genome sequence of Kibdelosporangium philippinense ATCC 49844.</title>
        <authorList>
            <person name="Fedorov E.A."/>
            <person name="Omeragic M."/>
            <person name="Shalygina K.F."/>
            <person name="Maclea K.S."/>
        </authorList>
    </citation>
    <scope>NUCLEOTIDE SEQUENCE [LARGE SCALE GENOMIC DNA]</scope>
    <source>
        <strain evidence="1 2">ATCC 49844</strain>
    </source>
</reference>
<accession>A0ABS8ZD44</accession>